<feature type="binding site" evidence="2">
    <location>
        <position position="93"/>
    </location>
    <ligand>
        <name>substrate</name>
    </ligand>
</feature>
<proteinExistence type="predicted"/>
<dbReference type="InterPro" id="IPR051044">
    <property type="entry name" value="MAG_DAG_Lipase"/>
</dbReference>
<evidence type="ECO:0000256" key="3">
    <source>
        <dbReference type="SAM" id="MobiDB-lite"/>
    </source>
</evidence>
<feature type="region of interest" description="Disordered" evidence="3">
    <location>
        <begin position="278"/>
        <end position="299"/>
    </location>
</feature>
<dbReference type="RefSeq" id="WP_126629226.1">
    <property type="nucleotide sequence ID" value="NZ_BIFT01000001.1"/>
</dbReference>
<keyword evidence="6" id="KW-1185">Reference proteome</keyword>
<dbReference type="Proteomes" id="UP000287171">
    <property type="component" value="Unassembled WGS sequence"/>
</dbReference>
<dbReference type="Gene3D" id="3.40.50.1820">
    <property type="entry name" value="alpha/beta hydrolase"/>
    <property type="match status" value="1"/>
</dbReference>
<evidence type="ECO:0000259" key="4">
    <source>
        <dbReference type="Pfam" id="PF12146"/>
    </source>
</evidence>
<evidence type="ECO:0000256" key="1">
    <source>
        <dbReference type="PIRSR" id="PIRSR017388-1"/>
    </source>
</evidence>
<accession>A0A402BCJ6</accession>
<dbReference type="InterPro" id="IPR029058">
    <property type="entry name" value="AB_hydrolase_fold"/>
</dbReference>
<feature type="binding site" evidence="2">
    <location>
        <position position="25"/>
    </location>
    <ligand>
        <name>substrate</name>
    </ligand>
</feature>
<gene>
    <name evidence="5" type="ORF">KDA_45690</name>
</gene>
<dbReference type="GO" id="GO:0052689">
    <property type="term" value="F:carboxylic ester hydrolase activity"/>
    <property type="evidence" value="ECO:0007669"/>
    <property type="project" value="InterPro"/>
</dbReference>
<dbReference type="EMBL" id="BIFT01000001">
    <property type="protein sequence ID" value="GCE29085.1"/>
    <property type="molecule type" value="Genomic_DNA"/>
</dbReference>
<feature type="active site" description="Nucleophile" evidence="1">
    <location>
        <position position="92"/>
    </location>
</feature>
<comment type="caution">
    <text evidence="5">The sequence shown here is derived from an EMBL/GenBank/DDBJ whole genome shotgun (WGS) entry which is preliminary data.</text>
</comment>
<dbReference type="OrthoDB" id="9786110at2"/>
<reference evidence="6" key="1">
    <citation type="submission" date="2018-12" db="EMBL/GenBank/DDBJ databases">
        <title>Tengunoibacter tsumagoiensis gen. nov., sp. nov., Dictyobacter kobayashii sp. nov., D. alpinus sp. nov., and D. joshuensis sp. nov. and description of Dictyobacteraceae fam. nov. within the order Ktedonobacterales isolated from Tengu-no-mugimeshi.</title>
        <authorList>
            <person name="Wang C.M."/>
            <person name="Zheng Y."/>
            <person name="Sakai Y."/>
            <person name="Toyoda A."/>
            <person name="Minakuchi Y."/>
            <person name="Abe K."/>
            <person name="Yokota A."/>
            <person name="Yabe S."/>
        </authorList>
    </citation>
    <scope>NUCLEOTIDE SEQUENCE [LARGE SCALE GENOMIC DNA]</scope>
    <source>
        <strain evidence="6">Uno16</strain>
    </source>
</reference>
<feature type="active site" description="Charge relay system" evidence="1">
    <location>
        <position position="221"/>
    </location>
</feature>
<sequence length="299" mass="32960">MQSQNAAFLLGPEDASRACLLIHGFSGSPAEMLGLGEVLAAQGMRVYGVALAGHSGNPDELIASGRKQWLASVEEGLTKLAHYPRLFVIGLSMGGVLALLAGIKHPDRIAGVVALSTPTSFYDSWPARAVPLLRYVMKWYYPLERMDFSNPRVQAEILQQAHLRDPHASIDFSDPQAVASIKKMVKLPIPALAELFLLTDHSRRQLKKLTTPLLIIQSHKDQTVKPSNANDLYRRTSAAEPKRIYWLQTSDHLIVAGPEREEVFTQISDFIDVIDPAGAKPEQSQSVQTVEPDENPDDH</sequence>
<dbReference type="InterPro" id="IPR022742">
    <property type="entry name" value="Hydrolase_4"/>
</dbReference>
<dbReference type="Pfam" id="PF12146">
    <property type="entry name" value="Hydrolase_4"/>
    <property type="match status" value="1"/>
</dbReference>
<evidence type="ECO:0000313" key="6">
    <source>
        <dbReference type="Proteomes" id="UP000287171"/>
    </source>
</evidence>
<feature type="active site" description="Charge relay system" evidence="1">
    <location>
        <position position="252"/>
    </location>
</feature>
<evidence type="ECO:0000256" key="2">
    <source>
        <dbReference type="PIRSR" id="PIRSR017388-2"/>
    </source>
</evidence>
<dbReference type="AlphaFoldDB" id="A0A402BCJ6"/>
<dbReference type="InterPro" id="IPR012354">
    <property type="entry name" value="Esterase_lipase"/>
</dbReference>
<name>A0A402BCJ6_9CHLR</name>
<dbReference type="PANTHER" id="PTHR11614">
    <property type="entry name" value="PHOSPHOLIPASE-RELATED"/>
    <property type="match status" value="1"/>
</dbReference>
<feature type="domain" description="Serine aminopeptidase S33" evidence="4">
    <location>
        <begin position="16"/>
        <end position="255"/>
    </location>
</feature>
<organism evidence="5 6">
    <name type="scientific">Dictyobacter alpinus</name>
    <dbReference type="NCBI Taxonomy" id="2014873"/>
    <lineage>
        <taxon>Bacteria</taxon>
        <taxon>Bacillati</taxon>
        <taxon>Chloroflexota</taxon>
        <taxon>Ktedonobacteria</taxon>
        <taxon>Ktedonobacterales</taxon>
        <taxon>Dictyobacteraceae</taxon>
        <taxon>Dictyobacter</taxon>
    </lineage>
</organism>
<dbReference type="PIRSF" id="PIRSF017388">
    <property type="entry name" value="Esterase_lipase"/>
    <property type="match status" value="1"/>
</dbReference>
<keyword evidence="5" id="KW-0378">Hydrolase</keyword>
<dbReference type="SUPFAM" id="SSF53474">
    <property type="entry name" value="alpha/beta-Hydrolases"/>
    <property type="match status" value="1"/>
</dbReference>
<evidence type="ECO:0000313" key="5">
    <source>
        <dbReference type="EMBL" id="GCE29085.1"/>
    </source>
</evidence>
<protein>
    <submittedName>
        <fullName evidence="5">Alpha/beta hydrolase</fullName>
    </submittedName>
</protein>